<name>A0A016SUX8_9BILA</name>
<accession>A0A016SUX8</accession>
<keyword evidence="1" id="KW-1133">Transmembrane helix</keyword>
<feature type="transmembrane region" description="Helical" evidence="1">
    <location>
        <begin position="31"/>
        <end position="57"/>
    </location>
</feature>
<keyword evidence="1" id="KW-0812">Transmembrane</keyword>
<evidence type="ECO:0000313" key="3">
    <source>
        <dbReference type="Proteomes" id="UP000024635"/>
    </source>
</evidence>
<comment type="caution">
    <text evidence="2">The sequence shown here is derived from an EMBL/GenBank/DDBJ whole genome shotgun (WGS) entry which is preliminary data.</text>
</comment>
<dbReference type="AlphaFoldDB" id="A0A016SUX8"/>
<protein>
    <submittedName>
        <fullName evidence="2">Uncharacterized protein</fullName>
    </submittedName>
</protein>
<proteinExistence type="predicted"/>
<keyword evidence="3" id="KW-1185">Reference proteome</keyword>
<dbReference type="Proteomes" id="UP000024635">
    <property type="component" value="Unassembled WGS sequence"/>
</dbReference>
<evidence type="ECO:0000313" key="2">
    <source>
        <dbReference type="EMBL" id="EYB94508.1"/>
    </source>
</evidence>
<gene>
    <name evidence="2" type="primary">Acey_s0170.g235</name>
    <name evidence="2" type="ORF">Y032_0170g235</name>
</gene>
<evidence type="ECO:0000256" key="1">
    <source>
        <dbReference type="SAM" id="Phobius"/>
    </source>
</evidence>
<sequence>MLQHIVIPDFPHWANLTTTTAADPLAPTVTWVAPALIVVSTLLVLLAVASVVSCFFIDSIINFAKFT</sequence>
<dbReference type="EMBL" id="JARK01001506">
    <property type="protein sequence ID" value="EYB94508.1"/>
    <property type="molecule type" value="Genomic_DNA"/>
</dbReference>
<keyword evidence="1" id="KW-0472">Membrane</keyword>
<organism evidence="2 3">
    <name type="scientific">Ancylostoma ceylanicum</name>
    <dbReference type="NCBI Taxonomy" id="53326"/>
    <lineage>
        <taxon>Eukaryota</taxon>
        <taxon>Metazoa</taxon>
        <taxon>Ecdysozoa</taxon>
        <taxon>Nematoda</taxon>
        <taxon>Chromadorea</taxon>
        <taxon>Rhabditida</taxon>
        <taxon>Rhabditina</taxon>
        <taxon>Rhabditomorpha</taxon>
        <taxon>Strongyloidea</taxon>
        <taxon>Ancylostomatidae</taxon>
        <taxon>Ancylostomatinae</taxon>
        <taxon>Ancylostoma</taxon>
    </lineage>
</organism>
<reference evidence="3" key="1">
    <citation type="journal article" date="2015" name="Nat. Genet.">
        <title>The genome and transcriptome of the zoonotic hookworm Ancylostoma ceylanicum identify infection-specific gene families.</title>
        <authorList>
            <person name="Schwarz E.M."/>
            <person name="Hu Y."/>
            <person name="Antoshechkin I."/>
            <person name="Miller M.M."/>
            <person name="Sternberg P.W."/>
            <person name="Aroian R.V."/>
        </authorList>
    </citation>
    <scope>NUCLEOTIDE SEQUENCE</scope>
    <source>
        <strain evidence="3">HY135</strain>
    </source>
</reference>